<comment type="function">
    <text evidence="5">Specifically catalyzes the decarboxylation of meso-diaminopimelate (meso-DAP) to L-lysine.</text>
</comment>
<evidence type="ECO:0000256" key="1">
    <source>
        <dbReference type="ARBA" id="ARBA00001933"/>
    </source>
</evidence>
<dbReference type="GO" id="GO:0030170">
    <property type="term" value="F:pyridoxal phosphate binding"/>
    <property type="evidence" value="ECO:0007669"/>
    <property type="project" value="UniProtKB-UniRule"/>
</dbReference>
<evidence type="ECO:0000313" key="10">
    <source>
        <dbReference type="EMBL" id="ALB23668.1"/>
    </source>
</evidence>
<protein>
    <recommendedName>
        <fullName evidence="5 6">Diaminopimelate decarboxylase</fullName>
        <shortName evidence="5">DAP decarboxylase</shortName>
        <shortName evidence="5">DAPDC</shortName>
        <ecNumber evidence="5 6">4.1.1.20</ecNumber>
    </recommendedName>
</protein>
<reference evidence="10 11" key="1">
    <citation type="journal article" date="2014" name="Genome Announc.">
        <title>Comparative Genome Analysis of Two Isolates of the Fish Pathogen Piscirickettsia salmonis from Different Hosts Reveals Major Differences in Virulence-Associated Secretion Systems.</title>
        <authorList>
            <person name="Bohle H."/>
            <person name="Henriquez P."/>
            <person name="Grothusen H."/>
            <person name="Navas E."/>
            <person name="Sandoval A."/>
            <person name="Bustamante F."/>
            <person name="Bustos P."/>
            <person name="Mancilla M."/>
        </authorList>
    </citation>
    <scope>NUCLEOTIDE SEQUENCE [LARGE SCALE GENOMIC DNA]</scope>
    <source>
        <strain evidence="11">B1-32597</strain>
    </source>
</reference>
<evidence type="ECO:0000256" key="2">
    <source>
        <dbReference type="ARBA" id="ARBA00022793"/>
    </source>
</evidence>
<evidence type="ECO:0000256" key="4">
    <source>
        <dbReference type="ARBA" id="ARBA00023239"/>
    </source>
</evidence>
<evidence type="ECO:0000256" key="7">
    <source>
        <dbReference type="PIRSR" id="PIRSR600183-50"/>
    </source>
</evidence>
<dbReference type="PRINTS" id="PR01179">
    <property type="entry name" value="ODADCRBXLASE"/>
</dbReference>
<name>A0A1L6TE09_PISSA</name>
<keyword evidence="2 5" id="KW-0210">Decarboxylase</keyword>
<feature type="binding site" evidence="5">
    <location>
        <position position="384"/>
    </location>
    <ligand>
        <name>substrate</name>
    </ligand>
</feature>
<dbReference type="EMBL" id="CP012508">
    <property type="protein sequence ID" value="ALB23668.1"/>
    <property type="molecule type" value="Genomic_DNA"/>
</dbReference>
<keyword evidence="5 8" id="KW-0457">Lysine biosynthesis</keyword>
<dbReference type="EC" id="4.1.1.20" evidence="5 6"/>
<dbReference type="GO" id="GO:0008836">
    <property type="term" value="F:diaminopimelate decarboxylase activity"/>
    <property type="evidence" value="ECO:0007669"/>
    <property type="project" value="UniProtKB-UniRule"/>
</dbReference>
<comment type="similarity">
    <text evidence="5">Belongs to the Orn/Lys/Arg decarboxylase class-II family. LysA subfamily.</text>
</comment>
<keyword evidence="5" id="KW-0028">Amino-acid biosynthesis</keyword>
<dbReference type="InterPro" id="IPR009006">
    <property type="entry name" value="Ala_racemase/Decarboxylase_C"/>
</dbReference>
<dbReference type="InterPro" id="IPR029066">
    <property type="entry name" value="PLP-binding_barrel"/>
</dbReference>
<comment type="cofactor">
    <cofactor evidence="1 5 7 8">
        <name>pyridoxal 5'-phosphate</name>
        <dbReference type="ChEBI" id="CHEBI:597326"/>
    </cofactor>
</comment>
<feature type="domain" description="Orn/DAP/Arg decarboxylase 2 N-terminal" evidence="9">
    <location>
        <begin position="36"/>
        <end position="284"/>
    </location>
</feature>
<dbReference type="OrthoDB" id="9802241at2"/>
<evidence type="ECO:0000256" key="3">
    <source>
        <dbReference type="ARBA" id="ARBA00022898"/>
    </source>
</evidence>
<dbReference type="CDD" id="cd06828">
    <property type="entry name" value="PLPDE_III_DapDC"/>
    <property type="match status" value="1"/>
</dbReference>
<evidence type="ECO:0000313" key="11">
    <source>
        <dbReference type="Proteomes" id="UP000029558"/>
    </source>
</evidence>
<dbReference type="NCBIfam" id="TIGR01048">
    <property type="entry name" value="lysA"/>
    <property type="match status" value="1"/>
</dbReference>
<dbReference type="HAMAP" id="MF_02120">
    <property type="entry name" value="LysA"/>
    <property type="match status" value="1"/>
</dbReference>
<dbReference type="GO" id="GO:0009089">
    <property type="term" value="P:lysine biosynthetic process via diaminopimelate"/>
    <property type="evidence" value="ECO:0007669"/>
    <property type="project" value="UniProtKB-UniRule"/>
</dbReference>
<sequence>MSSFYYQHDELYCEGLSLLEIASKATTPCFVYSKHDLEENCRVFRQAFDQVGMTTHLRYAVKAASNLALLQIIFKAGYGADVVSQGEIMRALTAGLNAEKIVFSGVGKTVSEIEYALKVGVGLFNIESLHELEITAKIAEALGVIASVCLRINPNIDANTHKNITTGTKSNKFGLADSEFHQAVKRLKSNRNLKYCGLSCHIGSQIMQLAPITAAAKHMAECYQHLAKQGLIGCFIDMGGGVGVPYQDSDQRYFSLKEYADELDRIIGPLGVDLIVEPGRIISASVAKLLTKIIYCKESNERYFVICDAGMTELVRPGLYDAYHRIQVVKKKTCQGGEDYNRDMAKTVDIVGPVCESTDWLGKARNLGHVGAGDLLVIDDSGAYCASMASNYNTRPAVAEVLVDGSCYTIIRKPQAIESLWQNERML</sequence>
<dbReference type="Gene3D" id="2.40.37.10">
    <property type="entry name" value="Lyase, Ornithine Decarboxylase, Chain A, domain 1"/>
    <property type="match status" value="1"/>
</dbReference>
<feature type="binding site" evidence="5">
    <location>
        <position position="320"/>
    </location>
    <ligand>
        <name>substrate</name>
    </ligand>
</feature>
<organism evidence="10 11">
    <name type="scientific">Piscirickettsia salmonis</name>
    <dbReference type="NCBI Taxonomy" id="1238"/>
    <lineage>
        <taxon>Bacteria</taxon>
        <taxon>Pseudomonadati</taxon>
        <taxon>Pseudomonadota</taxon>
        <taxon>Gammaproteobacteria</taxon>
        <taxon>Thiotrichales</taxon>
        <taxon>Piscirickettsiaceae</taxon>
        <taxon>Piscirickettsia</taxon>
    </lineage>
</organism>
<feature type="binding site" evidence="5">
    <location>
        <position position="241"/>
    </location>
    <ligand>
        <name>pyridoxal 5'-phosphate</name>
        <dbReference type="ChEBI" id="CHEBI:597326"/>
    </ligand>
</feature>
<gene>
    <name evidence="5 10" type="primary">lysA</name>
    <name evidence="10" type="ORF">KU39_2492</name>
</gene>
<feature type="binding site" evidence="5">
    <location>
        <position position="316"/>
    </location>
    <ligand>
        <name>substrate</name>
    </ligand>
</feature>
<dbReference type="PANTHER" id="PTHR43727:SF2">
    <property type="entry name" value="GROUP IV DECARBOXYLASE"/>
    <property type="match status" value="1"/>
</dbReference>
<dbReference type="InterPro" id="IPR002986">
    <property type="entry name" value="DAP_deCOOHase_LysA"/>
</dbReference>
<dbReference type="PANTHER" id="PTHR43727">
    <property type="entry name" value="DIAMINOPIMELATE DECARBOXYLASE"/>
    <property type="match status" value="1"/>
</dbReference>
<dbReference type="InterPro" id="IPR022644">
    <property type="entry name" value="De-COase2_N"/>
</dbReference>
<proteinExistence type="inferred from homology"/>
<comment type="subunit">
    <text evidence="5">Homodimer.</text>
</comment>
<evidence type="ECO:0000256" key="5">
    <source>
        <dbReference type="HAMAP-Rule" id="MF_02120"/>
    </source>
</evidence>
<keyword evidence="4 5" id="KW-0456">Lyase</keyword>
<keyword evidence="3 5" id="KW-0663">Pyridoxal phosphate</keyword>
<evidence type="ECO:0000259" key="9">
    <source>
        <dbReference type="Pfam" id="PF02784"/>
    </source>
</evidence>
<dbReference type="SUPFAM" id="SSF51419">
    <property type="entry name" value="PLP-binding barrel"/>
    <property type="match status" value="1"/>
</dbReference>
<feature type="active site" description="Proton donor" evidence="7">
    <location>
        <position position="355"/>
    </location>
</feature>
<feature type="binding site" evidence="5">
    <location>
        <position position="356"/>
    </location>
    <ligand>
        <name>substrate</name>
    </ligand>
</feature>
<feature type="binding site" evidence="5">
    <location>
        <begin position="277"/>
        <end position="280"/>
    </location>
    <ligand>
        <name>pyridoxal 5'-phosphate</name>
        <dbReference type="ChEBI" id="CHEBI:597326"/>
    </ligand>
</feature>
<dbReference type="AlphaFoldDB" id="A0A1L6TE09"/>
<comment type="pathway">
    <text evidence="5 8">Amino-acid biosynthesis; L-lysine biosynthesis via DAP pathway; L-lysine from DL-2,6-diaminopimelate: step 1/1.</text>
</comment>
<dbReference type="InterPro" id="IPR000183">
    <property type="entry name" value="Orn/DAP/Arg_de-COase"/>
</dbReference>
<dbReference type="SUPFAM" id="SSF50621">
    <property type="entry name" value="Alanine racemase C-terminal domain-like"/>
    <property type="match status" value="1"/>
</dbReference>
<dbReference type="FunFam" id="3.20.20.10:FF:000003">
    <property type="entry name" value="Diaminopimelate decarboxylase"/>
    <property type="match status" value="1"/>
</dbReference>
<evidence type="ECO:0000256" key="6">
    <source>
        <dbReference type="NCBIfam" id="TIGR01048"/>
    </source>
</evidence>
<evidence type="ECO:0000256" key="8">
    <source>
        <dbReference type="RuleBase" id="RU003738"/>
    </source>
</evidence>
<feature type="binding site" evidence="5">
    <location>
        <position position="384"/>
    </location>
    <ligand>
        <name>pyridoxal 5'-phosphate</name>
        <dbReference type="ChEBI" id="CHEBI:597326"/>
    </ligand>
</feature>
<dbReference type="RefSeq" id="WP_027243118.1">
    <property type="nucleotide sequence ID" value="NZ_CP012508.1"/>
</dbReference>
<feature type="binding site" evidence="5">
    <location>
        <position position="280"/>
    </location>
    <ligand>
        <name>substrate</name>
    </ligand>
</feature>
<dbReference type="PRINTS" id="PR01181">
    <property type="entry name" value="DAPDCRBXLASE"/>
</dbReference>
<dbReference type="Proteomes" id="UP000029558">
    <property type="component" value="Chromosome"/>
</dbReference>
<dbReference type="Gene3D" id="3.20.20.10">
    <property type="entry name" value="Alanine racemase"/>
    <property type="match status" value="1"/>
</dbReference>
<comment type="catalytic activity">
    <reaction evidence="5 8">
        <text>meso-2,6-diaminopimelate + H(+) = L-lysine + CO2</text>
        <dbReference type="Rhea" id="RHEA:15101"/>
        <dbReference type="ChEBI" id="CHEBI:15378"/>
        <dbReference type="ChEBI" id="CHEBI:16526"/>
        <dbReference type="ChEBI" id="CHEBI:32551"/>
        <dbReference type="ChEBI" id="CHEBI:57791"/>
        <dbReference type="EC" id="4.1.1.20"/>
    </reaction>
</comment>
<feature type="modified residue" description="N6-(pyridoxal phosphate)lysine" evidence="5 7">
    <location>
        <position position="62"/>
    </location>
</feature>
<accession>A0A1L6TE09</accession>
<dbReference type="Pfam" id="PF02784">
    <property type="entry name" value="Orn_Arg_deC_N"/>
    <property type="match status" value="1"/>
</dbReference>